<keyword evidence="4" id="KW-1185">Reference proteome</keyword>
<feature type="non-terminal residue" evidence="3">
    <location>
        <position position="1"/>
    </location>
</feature>
<name>A0ABV6YJ09_UNCEI</name>
<evidence type="ECO:0000313" key="3">
    <source>
        <dbReference type="EMBL" id="MFC1572101.1"/>
    </source>
</evidence>
<dbReference type="Proteomes" id="UP001593833">
    <property type="component" value="Unassembled WGS sequence"/>
</dbReference>
<dbReference type="InterPro" id="IPR015424">
    <property type="entry name" value="PyrdxlP-dep_Trfase"/>
</dbReference>
<dbReference type="GO" id="GO:0008483">
    <property type="term" value="F:transaminase activity"/>
    <property type="evidence" value="ECO:0007669"/>
    <property type="project" value="UniProtKB-KW"/>
</dbReference>
<accession>A0ABV6YJ09</accession>
<dbReference type="PANTHER" id="PTHR43586">
    <property type="entry name" value="CYSTEINE DESULFURASE"/>
    <property type="match status" value="1"/>
</dbReference>
<dbReference type="Pfam" id="PF00266">
    <property type="entry name" value="Aminotran_5"/>
    <property type="match status" value="1"/>
</dbReference>
<evidence type="ECO:0000313" key="4">
    <source>
        <dbReference type="Proteomes" id="UP001593833"/>
    </source>
</evidence>
<reference evidence="3 4" key="1">
    <citation type="submission" date="2024-09" db="EMBL/GenBank/DDBJ databases">
        <authorList>
            <person name="D'Angelo T."/>
        </authorList>
    </citation>
    <scope>NUCLEOTIDE SEQUENCE [LARGE SCALE GENOMIC DNA]</scope>
    <source>
        <strain evidence="3">SAG AM-320-E07</strain>
    </source>
</reference>
<dbReference type="Gene3D" id="3.40.640.10">
    <property type="entry name" value="Type I PLP-dependent aspartate aminotransferase-like (Major domain)"/>
    <property type="match status" value="1"/>
</dbReference>
<dbReference type="PANTHER" id="PTHR43586:SF8">
    <property type="entry name" value="CYSTEINE DESULFURASE 1, CHLOROPLASTIC"/>
    <property type="match status" value="1"/>
</dbReference>
<proteinExistence type="predicted"/>
<comment type="caution">
    <text evidence="3">The sequence shown here is derived from an EMBL/GenBank/DDBJ whole genome shotgun (WGS) entry which is preliminary data.</text>
</comment>
<dbReference type="Gene3D" id="3.90.1150.10">
    <property type="entry name" value="Aspartate Aminotransferase, domain 1"/>
    <property type="match status" value="1"/>
</dbReference>
<keyword evidence="3" id="KW-0808">Transferase</keyword>
<feature type="domain" description="Aminotransferase class V" evidence="2">
    <location>
        <begin position="12"/>
        <end position="146"/>
    </location>
</feature>
<keyword evidence="1" id="KW-0663">Pyridoxal phosphate</keyword>
<evidence type="ECO:0000259" key="2">
    <source>
        <dbReference type="Pfam" id="PF00266"/>
    </source>
</evidence>
<organism evidence="3 4">
    <name type="scientific">Eiseniibacteriota bacterium</name>
    <dbReference type="NCBI Taxonomy" id="2212470"/>
    <lineage>
        <taxon>Bacteria</taxon>
        <taxon>Candidatus Eiseniibacteriota</taxon>
    </lineage>
</organism>
<dbReference type="InterPro" id="IPR015422">
    <property type="entry name" value="PyrdxlP-dep_Trfase_small"/>
</dbReference>
<gene>
    <name evidence="3" type="ORF">ACFL6M_00735</name>
</gene>
<sequence length="176" mass="18943">TVYGGTGVRSAVPYHLKEYPYRLEAGTQNLAGIAGLCAGLKWVQEKGLENIYSHEIELLAMLQEGIINIPGVEIRGTKKLTNRVATLSMTIDGYDASDVGTILDVEYNIQTRTGLHCAPLIHEHCGTTPRGTVRLSVGPFNTREHITTTIAAIAEVAADRTPTAKPSEARSQASAE</sequence>
<evidence type="ECO:0000256" key="1">
    <source>
        <dbReference type="ARBA" id="ARBA00022898"/>
    </source>
</evidence>
<dbReference type="InterPro" id="IPR015421">
    <property type="entry name" value="PyrdxlP-dep_Trfase_major"/>
</dbReference>
<dbReference type="SUPFAM" id="SSF53383">
    <property type="entry name" value="PLP-dependent transferases"/>
    <property type="match status" value="1"/>
</dbReference>
<dbReference type="EMBL" id="JBHPKH010000004">
    <property type="protein sequence ID" value="MFC1572101.1"/>
    <property type="molecule type" value="Genomic_DNA"/>
</dbReference>
<dbReference type="InterPro" id="IPR000192">
    <property type="entry name" value="Aminotrans_V_dom"/>
</dbReference>
<protein>
    <submittedName>
        <fullName evidence="3">Aminotransferase class V-fold PLP-dependent enzyme</fullName>
    </submittedName>
</protein>
<keyword evidence="3" id="KW-0032">Aminotransferase</keyword>